<dbReference type="Gene3D" id="3.40.1190.10">
    <property type="entry name" value="Mur-like, catalytic domain"/>
    <property type="match status" value="1"/>
</dbReference>
<dbReference type="Pfam" id="PF01225">
    <property type="entry name" value="Mur_ligase"/>
    <property type="match status" value="1"/>
</dbReference>
<name>A0A285ULD9_9STAP</name>
<dbReference type="InterPro" id="IPR036565">
    <property type="entry name" value="Mur-like_cat_sf"/>
</dbReference>
<keyword evidence="1 10" id="KW-0963">Cytoplasm</keyword>
<evidence type="ECO:0000313" key="16">
    <source>
        <dbReference type="Proteomes" id="UP000219412"/>
    </source>
</evidence>
<dbReference type="EMBL" id="OBQF01000004">
    <property type="protein sequence ID" value="SOC42632.1"/>
    <property type="molecule type" value="Genomic_DNA"/>
</dbReference>
<keyword evidence="9 10" id="KW-0961">Cell wall biogenesis/degradation</keyword>
<dbReference type="GO" id="GO:0051301">
    <property type="term" value="P:cell division"/>
    <property type="evidence" value="ECO:0007669"/>
    <property type="project" value="UniProtKB-KW"/>
</dbReference>
<dbReference type="RefSeq" id="WP_097041088.1">
    <property type="nucleotide sequence ID" value="NZ_OBQF01000004.1"/>
</dbReference>
<dbReference type="GO" id="GO:0047480">
    <property type="term" value="F:UDP-N-acetylmuramoyl-tripeptide-D-alanyl-D-alanine ligase activity"/>
    <property type="evidence" value="ECO:0007669"/>
    <property type="project" value="UniProtKB-UniRule"/>
</dbReference>
<evidence type="ECO:0000256" key="9">
    <source>
        <dbReference type="ARBA" id="ARBA00023316"/>
    </source>
</evidence>
<keyword evidence="3 10" id="KW-0132">Cell division</keyword>
<comment type="subcellular location">
    <subcellularLocation>
        <location evidence="10 11">Cytoplasm</location>
    </subcellularLocation>
</comment>
<keyword evidence="4 10" id="KW-0547">Nucleotide-binding</keyword>
<dbReference type="Pfam" id="PF02875">
    <property type="entry name" value="Mur_ligase_C"/>
    <property type="match status" value="1"/>
</dbReference>
<reference evidence="16" key="1">
    <citation type="submission" date="2017-08" db="EMBL/GenBank/DDBJ databases">
        <authorList>
            <person name="Varghese N."/>
            <person name="Submissions S."/>
        </authorList>
    </citation>
    <scope>NUCLEOTIDE SEQUENCE [LARGE SCALE GENOMIC DNA]</scope>
    <source>
        <strain evidence="16">DSM 23173</strain>
    </source>
</reference>
<comment type="similarity">
    <text evidence="10">Belongs to the MurCDEF family. MurF subfamily.</text>
</comment>
<sequence>MIRIFINQVAEYCNGRMNEKAAALGETFVAGASIDTRTIQEGNIFLPFKGENVDGHRFIEDAFSKGAGVSLTEVPLEETDEDHPLIHVEDGLRALQMIAKRHLEAVDPTVIAITGSNGKTTTKDMVECLLAEDHKVKKTMGNYNNEIGLPLTLLELDDDTEISILEMGMDQKGDIHFLSTLAKPDIAIITNVGESHIEKLGSREKIAEAKYEIVDGLKEDGVLIYSKDYPLLNELTGKGAHHFKMTSAGLSEENDHIISNITQNADGTSFEMDGFHVDIPQLGSHNAMNASLSLLAAEAAGKDMAAIAGRFKNLNVSSMRMEQAVHRSGALIINDAYNASPSSMKSAVDTVAGLDYPKKILVLADILELGEYSEALHQSVGDHIGRSGSDFELLTFGSDAKFIAKAAGLAGSRHFDDIETLAAHLEGMLDEDTVVLLKGSRGMEMERVKSHIW</sequence>
<keyword evidence="6 10" id="KW-0133">Cell shape</keyword>
<dbReference type="UniPathway" id="UPA00219"/>
<dbReference type="SUPFAM" id="SSF53244">
    <property type="entry name" value="MurD-like peptide ligases, peptide-binding domain"/>
    <property type="match status" value="1"/>
</dbReference>
<dbReference type="InterPro" id="IPR036615">
    <property type="entry name" value="Mur_ligase_C_dom_sf"/>
</dbReference>
<dbReference type="InterPro" id="IPR013221">
    <property type="entry name" value="Mur_ligase_cen"/>
</dbReference>
<gene>
    <name evidence="10" type="primary">murF</name>
    <name evidence="15" type="ORF">SAMN05878391_1689</name>
</gene>
<accession>A0A285ULD9</accession>
<evidence type="ECO:0000256" key="10">
    <source>
        <dbReference type="HAMAP-Rule" id="MF_02019"/>
    </source>
</evidence>
<dbReference type="PANTHER" id="PTHR43024">
    <property type="entry name" value="UDP-N-ACETYLMURAMOYL-TRIPEPTIDE--D-ALANYL-D-ALANINE LIGASE"/>
    <property type="match status" value="1"/>
</dbReference>
<evidence type="ECO:0000256" key="6">
    <source>
        <dbReference type="ARBA" id="ARBA00022960"/>
    </source>
</evidence>
<dbReference type="GO" id="GO:0008360">
    <property type="term" value="P:regulation of cell shape"/>
    <property type="evidence" value="ECO:0007669"/>
    <property type="project" value="UniProtKB-KW"/>
</dbReference>
<dbReference type="SUPFAM" id="SSF53623">
    <property type="entry name" value="MurD-like peptide ligases, catalytic domain"/>
    <property type="match status" value="1"/>
</dbReference>
<dbReference type="Proteomes" id="UP000219412">
    <property type="component" value="Unassembled WGS sequence"/>
</dbReference>
<dbReference type="InterPro" id="IPR004101">
    <property type="entry name" value="Mur_ligase_C"/>
</dbReference>
<dbReference type="GO" id="GO:0005737">
    <property type="term" value="C:cytoplasm"/>
    <property type="evidence" value="ECO:0007669"/>
    <property type="project" value="UniProtKB-SubCell"/>
</dbReference>
<evidence type="ECO:0000256" key="4">
    <source>
        <dbReference type="ARBA" id="ARBA00022741"/>
    </source>
</evidence>
<evidence type="ECO:0000259" key="13">
    <source>
        <dbReference type="Pfam" id="PF02875"/>
    </source>
</evidence>
<dbReference type="Pfam" id="PF08245">
    <property type="entry name" value="Mur_ligase_M"/>
    <property type="match status" value="1"/>
</dbReference>
<dbReference type="InterPro" id="IPR000713">
    <property type="entry name" value="Mur_ligase_N"/>
</dbReference>
<dbReference type="GO" id="GO:0005524">
    <property type="term" value="F:ATP binding"/>
    <property type="evidence" value="ECO:0007669"/>
    <property type="project" value="UniProtKB-UniRule"/>
</dbReference>
<evidence type="ECO:0000256" key="11">
    <source>
        <dbReference type="RuleBase" id="RU004136"/>
    </source>
</evidence>
<dbReference type="EC" id="6.3.2.10" evidence="10 11"/>
<dbReference type="InterPro" id="IPR051046">
    <property type="entry name" value="MurCDEF_CellWall_CoF430Synth"/>
</dbReference>
<comment type="catalytic activity">
    <reaction evidence="10 11">
        <text>D-alanyl-D-alanine + UDP-N-acetyl-alpha-D-muramoyl-L-alanyl-gamma-D-glutamyl-meso-2,6-diaminopimelate + ATP = UDP-N-acetyl-alpha-D-muramoyl-L-alanyl-gamma-D-glutamyl-meso-2,6-diaminopimeloyl-D-alanyl-D-alanine + ADP + phosphate + H(+)</text>
        <dbReference type="Rhea" id="RHEA:28374"/>
        <dbReference type="ChEBI" id="CHEBI:15378"/>
        <dbReference type="ChEBI" id="CHEBI:30616"/>
        <dbReference type="ChEBI" id="CHEBI:43474"/>
        <dbReference type="ChEBI" id="CHEBI:57822"/>
        <dbReference type="ChEBI" id="CHEBI:61386"/>
        <dbReference type="ChEBI" id="CHEBI:83905"/>
        <dbReference type="ChEBI" id="CHEBI:456216"/>
        <dbReference type="EC" id="6.3.2.10"/>
    </reaction>
</comment>
<dbReference type="AlphaFoldDB" id="A0A285ULD9"/>
<evidence type="ECO:0000256" key="3">
    <source>
        <dbReference type="ARBA" id="ARBA00022618"/>
    </source>
</evidence>
<dbReference type="Gene3D" id="3.40.1390.10">
    <property type="entry name" value="MurE/MurF, N-terminal domain"/>
    <property type="match status" value="1"/>
</dbReference>
<dbReference type="HAMAP" id="MF_02019">
    <property type="entry name" value="MurF"/>
    <property type="match status" value="1"/>
</dbReference>
<comment type="pathway">
    <text evidence="10 11">Cell wall biogenesis; peptidoglycan biosynthesis.</text>
</comment>
<keyword evidence="2 10" id="KW-0436">Ligase</keyword>
<dbReference type="Gene3D" id="3.90.190.20">
    <property type="entry name" value="Mur ligase, C-terminal domain"/>
    <property type="match status" value="1"/>
</dbReference>
<dbReference type="OrthoDB" id="9801978at2"/>
<feature type="binding site" evidence="10">
    <location>
        <begin position="115"/>
        <end position="121"/>
    </location>
    <ligand>
        <name>ATP</name>
        <dbReference type="ChEBI" id="CHEBI:30616"/>
    </ligand>
</feature>
<evidence type="ECO:0000256" key="8">
    <source>
        <dbReference type="ARBA" id="ARBA00023306"/>
    </source>
</evidence>
<dbReference type="PANTHER" id="PTHR43024:SF1">
    <property type="entry name" value="UDP-N-ACETYLMURAMOYL-TRIPEPTIDE--D-ALANYL-D-ALANINE LIGASE"/>
    <property type="match status" value="1"/>
</dbReference>
<dbReference type="InterPro" id="IPR005863">
    <property type="entry name" value="UDP-N-AcMur_synth"/>
</dbReference>
<dbReference type="InterPro" id="IPR035911">
    <property type="entry name" value="MurE/MurF_N"/>
</dbReference>
<feature type="domain" description="Mur ligase N-terminal catalytic" evidence="12">
    <location>
        <begin position="31"/>
        <end position="101"/>
    </location>
</feature>
<protein>
    <recommendedName>
        <fullName evidence="10 11">UDP-N-acetylmuramoyl-tripeptide--D-alanyl-D-alanine ligase</fullName>
        <ecNumber evidence="10 11">6.3.2.10</ecNumber>
    </recommendedName>
    <alternativeName>
        <fullName evidence="10">D-alanyl-D-alanine-adding enzyme</fullName>
    </alternativeName>
</protein>
<proteinExistence type="inferred from homology"/>
<feature type="domain" description="Mur ligase C-terminal" evidence="13">
    <location>
        <begin position="319"/>
        <end position="441"/>
    </location>
</feature>
<dbReference type="GO" id="GO:0008766">
    <property type="term" value="F:UDP-N-acetylmuramoylalanyl-D-glutamyl-2,6-diaminopimelate-D-alanyl-D-alanine ligase activity"/>
    <property type="evidence" value="ECO:0007669"/>
    <property type="project" value="RHEA"/>
</dbReference>
<evidence type="ECO:0000259" key="14">
    <source>
        <dbReference type="Pfam" id="PF08245"/>
    </source>
</evidence>
<dbReference type="GO" id="GO:0071555">
    <property type="term" value="P:cell wall organization"/>
    <property type="evidence" value="ECO:0007669"/>
    <property type="project" value="UniProtKB-KW"/>
</dbReference>
<keyword evidence="7 10" id="KW-0573">Peptidoglycan synthesis</keyword>
<evidence type="ECO:0000259" key="12">
    <source>
        <dbReference type="Pfam" id="PF01225"/>
    </source>
</evidence>
<keyword evidence="8 10" id="KW-0131">Cell cycle</keyword>
<evidence type="ECO:0000256" key="2">
    <source>
        <dbReference type="ARBA" id="ARBA00022598"/>
    </source>
</evidence>
<evidence type="ECO:0000256" key="7">
    <source>
        <dbReference type="ARBA" id="ARBA00022984"/>
    </source>
</evidence>
<evidence type="ECO:0000256" key="1">
    <source>
        <dbReference type="ARBA" id="ARBA00022490"/>
    </source>
</evidence>
<comment type="function">
    <text evidence="10 11">Involved in cell wall formation. Catalyzes the final step in the synthesis of UDP-N-acetylmuramoyl-pentapeptide, the precursor of murein.</text>
</comment>
<dbReference type="SUPFAM" id="SSF63418">
    <property type="entry name" value="MurE/MurF N-terminal domain"/>
    <property type="match status" value="1"/>
</dbReference>
<dbReference type="NCBIfam" id="TIGR01143">
    <property type="entry name" value="murF"/>
    <property type="match status" value="1"/>
</dbReference>
<keyword evidence="5 10" id="KW-0067">ATP-binding</keyword>
<evidence type="ECO:0000256" key="5">
    <source>
        <dbReference type="ARBA" id="ARBA00022840"/>
    </source>
</evidence>
<organism evidence="15 16">
    <name type="scientific">Salinicoccus kekensis</name>
    <dbReference type="NCBI Taxonomy" id="714307"/>
    <lineage>
        <taxon>Bacteria</taxon>
        <taxon>Bacillati</taxon>
        <taxon>Bacillota</taxon>
        <taxon>Bacilli</taxon>
        <taxon>Bacillales</taxon>
        <taxon>Staphylococcaceae</taxon>
        <taxon>Salinicoccus</taxon>
    </lineage>
</organism>
<evidence type="ECO:0000313" key="15">
    <source>
        <dbReference type="EMBL" id="SOC42632.1"/>
    </source>
</evidence>
<feature type="domain" description="Mur ligase central" evidence="14">
    <location>
        <begin position="113"/>
        <end position="297"/>
    </location>
</feature>
<dbReference type="GO" id="GO:0009252">
    <property type="term" value="P:peptidoglycan biosynthetic process"/>
    <property type="evidence" value="ECO:0007669"/>
    <property type="project" value="UniProtKB-UniRule"/>
</dbReference>
<keyword evidence="16" id="KW-1185">Reference proteome</keyword>